<evidence type="ECO:0000313" key="3">
    <source>
        <dbReference type="EMBL" id="MBT2161694.1"/>
    </source>
</evidence>
<gene>
    <name evidence="3" type="ORF">HW347_10485</name>
</gene>
<sequence length="195" mass="20689">MKIKFYAIAALVFFGVQSSSAQTVIQGTGPSSGLNTGEISFGGKAGINFTTLLGENADNTSAKVGAFIGGVVEIPVADNFYVQPELVFALQGADLGPSNVSLVYVQIPLMAKYHITDEVAVELGPQIGFLLGDNWDEDLNMQDTNSTDLGINLGGGYRMDENFYFQLRLGFGLSKVLKFSGTHNGAVSVGAVYFL</sequence>
<feature type="domain" description="Outer membrane protein beta-barrel" evidence="2">
    <location>
        <begin position="37"/>
        <end position="177"/>
    </location>
</feature>
<dbReference type="EMBL" id="JACATN010000003">
    <property type="protein sequence ID" value="MBT2161694.1"/>
    <property type="molecule type" value="Genomic_DNA"/>
</dbReference>
<name>A0ABS5WE76_9FLAO</name>
<reference evidence="4" key="1">
    <citation type="submission" date="2023-07" db="EMBL/GenBank/DDBJ databases">
        <title>Zobellia barbeyronii sp. nov., a new marine flavobacterium, isolated from green and red algae.</title>
        <authorList>
            <person name="Nedashkovskaya O.I."/>
            <person name="Otstavnykh N."/>
            <person name="Zhukova N."/>
            <person name="Guzev K."/>
            <person name="Chausova V."/>
            <person name="Tekutyeva L."/>
            <person name="Mikhailov V."/>
            <person name="Isaeva M."/>
        </authorList>
    </citation>
    <scope>NUCLEOTIDE SEQUENCE [LARGE SCALE GENOMIC DNA]</scope>
    <source>
        <strain evidence="4">KMM 6746</strain>
    </source>
</reference>
<evidence type="ECO:0000259" key="2">
    <source>
        <dbReference type="Pfam" id="PF13568"/>
    </source>
</evidence>
<proteinExistence type="predicted"/>
<organism evidence="3 4">
    <name type="scientific">Zobellia barbeyronii</name>
    <dbReference type="NCBI Taxonomy" id="2748009"/>
    <lineage>
        <taxon>Bacteria</taxon>
        <taxon>Pseudomonadati</taxon>
        <taxon>Bacteroidota</taxon>
        <taxon>Flavobacteriia</taxon>
        <taxon>Flavobacteriales</taxon>
        <taxon>Flavobacteriaceae</taxon>
        <taxon>Zobellia</taxon>
    </lineage>
</organism>
<dbReference type="RefSeq" id="WP_214611830.1">
    <property type="nucleotide sequence ID" value="NZ_JACATN010000003.1"/>
</dbReference>
<evidence type="ECO:0000256" key="1">
    <source>
        <dbReference type="SAM" id="SignalP"/>
    </source>
</evidence>
<feature type="signal peptide" evidence="1">
    <location>
        <begin position="1"/>
        <end position="21"/>
    </location>
</feature>
<dbReference type="Pfam" id="PF13568">
    <property type="entry name" value="OMP_b-brl_2"/>
    <property type="match status" value="1"/>
</dbReference>
<dbReference type="InterPro" id="IPR025665">
    <property type="entry name" value="Beta-barrel_OMP_2"/>
</dbReference>
<comment type="caution">
    <text evidence="3">The sequence shown here is derived from an EMBL/GenBank/DDBJ whole genome shotgun (WGS) entry which is preliminary data.</text>
</comment>
<keyword evidence="4" id="KW-1185">Reference proteome</keyword>
<dbReference type="Proteomes" id="UP000740413">
    <property type="component" value="Unassembled WGS sequence"/>
</dbReference>
<feature type="chain" id="PRO_5045403447" evidence="1">
    <location>
        <begin position="22"/>
        <end position="195"/>
    </location>
</feature>
<protein>
    <submittedName>
        <fullName evidence="3">PorT family protein</fullName>
    </submittedName>
</protein>
<accession>A0ABS5WE76</accession>
<evidence type="ECO:0000313" key="4">
    <source>
        <dbReference type="Proteomes" id="UP000740413"/>
    </source>
</evidence>
<keyword evidence="1" id="KW-0732">Signal</keyword>